<dbReference type="SFLD" id="SFLDS00005">
    <property type="entry name" value="Isoprenoid_Synthase_Type_I"/>
    <property type="match status" value="1"/>
</dbReference>
<dbReference type="Gene3D" id="1.10.600.10">
    <property type="entry name" value="Farnesyl Diphosphate Synthase"/>
    <property type="match status" value="1"/>
</dbReference>
<dbReference type="GO" id="GO:0004659">
    <property type="term" value="F:prenyltransferase activity"/>
    <property type="evidence" value="ECO:0007669"/>
    <property type="project" value="InterPro"/>
</dbReference>
<evidence type="ECO:0000313" key="7">
    <source>
        <dbReference type="EMBL" id="VBB06265.1"/>
    </source>
</evidence>
<dbReference type="GO" id="GO:0046872">
    <property type="term" value="F:metal ion binding"/>
    <property type="evidence" value="ECO:0007669"/>
    <property type="project" value="UniProtKB-KW"/>
</dbReference>
<dbReference type="SUPFAM" id="SSF48576">
    <property type="entry name" value="Terpenoid synthases"/>
    <property type="match status" value="1"/>
</dbReference>
<keyword evidence="8" id="KW-1185">Reference proteome</keyword>
<dbReference type="PROSITE" id="PS00444">
    <property type="entry name" value="POLYPRENYL_SYNTHASE_2"/>
    <property type="match status" value="1"/>
</dbReference>
<evidence type="ECO:0000256" key="3">
    <source>
        <dbReference type="ARBA" id="ARBA00022679"/>
    </source>
</evidence>
<proteinExistence type="inferred from homology"/>
<gene>
    <name evidence="7" type="ORF">LUCI_1484</name>
</gene>
<evidence type="ECO:0000256" key="2">
    <source>
        <dbReference type="ARBA" id="ARBA00006706"/>
    </source>
</evidence>
<evidence type="ECO:0000313" key="8">
    <source>
        <dbReference type="Proteomes" id="UP000277811"/>
    </source>
</evidence>
<dbReference type="CDD" id="cd00685">
    <property type="entry name" value="Trans_IPPS_HT"/>
    <property type="match status" value="1"/>
</dbReference>
<evidence type="ECO:0000256" key="5">
    <source>
        <dbReference type="ARBA" id="ARBA00022842"/>
    </source>
</evidence>
<comment type="similarity">
    <text evidence="2 6">Belongs to the FPP/GGPP synthase family.</text>
</comment>
<dbReference type="PROSITE" id="PS00723">
    <property type="entry name" value="POLYPRENYL_SYNTHASE_1"/>
    <property type="match status" value="1"/>
</dbReference>
<comment type="cofactor">
    <cofactor evidence="1">
        <name>Mg(2+)</name>
        <dbReference type="ChEBI" id="CHEBI:18420"/>
    </cofactor>
</comment>
<dbReference type="InterPro" id="IPR033749">
    <property type="entry name" value="Polyprenyl_synt_CS"/>
</dbReference>
<dbReference type="InterPro" id="IPR008949">
    <property type="entry name" value="Isoprenoid_synthase_dom_sf"/>
</dbReference>
<organism evidence="7 8">
    <name type="scientific">Lucifera butyrica</name>
    <dbReference type="NCBI Taxonomy" id="1351585"/>
    <lineage>
        <taxon>Bacteria</taxon>
        <taxon>Bacillati</taxon>
        <taxon>Bacillota</taxon>
        <taxon>Negativicutes</taxon>
        <taxon>Veillonellales</taxon>
        <taxon>Veillonellaceae</taxon>
        <taxon>Lucifera</taxon>
    </lineage>
</organism>
<keyword evidence="4" id="KW-0479">Metal-binding</keyword>
<sequence length="363" mass="39473">MRHLPDGVPGLCDPGGKKEISRLKIKECCIIEADFAVGDRIVTKNLIFTTVQQDLMVLEELLASVIHSPVNLITDIGQHLVQAGGKRLRPALYLLCAKQQNGQPERMLPMALAIELIHMATLVHDDVVDHSATRRGIPTANACWGNHISVLTGDYLFAKAFSTVAESDTGAMLKVLTGAICSMAEGEIIQIQSLFQPDQSETDYLERIGKKTAEFIAASCELGGMTAGLNEVDIMALRTYGHALGLAFQITDDILDLTQTSKQLGKPAGNDLCQGVITLPVIYALQTSRERETLRQIIIDKDLSAGKLAQALTLIRATGAIEACYQRVGEYLQQARNILPLSLAPAVRQELIAVANFVGLRKY</sequence>
<dbReference type="AlphaFoldDB" id="A0A498R572"/>
<dbReference type="PANTHER" id="PTHR12001:SF69">
    <property type="entry name" value="ALL TRANS-POLYPRENYL-DIPHOSPHATE SYNTHASE PDSS1"/>
    <property type="match status" value="1"/>
</dbReference>
<name>A0A498R572_9FIRM</name>
<dbReference type="PANTHER" id="PTHR12001">
    <property type="entry name" value="GERANYLGERANYL PYROPHOSPHATE SYNTHASE"/>
    <property type="match status" value="1"/>
</dbReference>
<evidence type="ECO:0000256" key="4">
    <source>
        <dbReference type="ARBA" id="ARBA00022723"/>
    </source>
</evidence>
<protein>
    <submittedName>
        <fullName evidence="7">Polyprenyl synthetase</fullName>
    </submittedName>
</protein>
<evidence type="ECO:0000256" key="6">
    <source>
        <dbReference type="RuleBase" id="RU004466"/>
    </source>
</evidence>
<evidence type="ECO:0000256" key="1">
    <source>
        <dbReference type="ARBA" id="ARBA00001946"/>
    </source>
</evidence>
<reference evidence="7 8" key="1">
    <citation type="submission" date="2018-06" db="EMBL/GenBank/DDBJ databases">
        <authorList>
            <person name="Strepis N."/>
        </authorList>
    </citation>
    <scope>NUCLEOTIDE SEQUENCE [LARGE SCALE GENOMIC DNA]</scope>
    <source>
        <strain evidence="7">LUCI</strain>
    </source>
</reference>
<keyword evidence="3 6" id="KW-0808">Transferase</keyword>
<dbReference type="Proteomes" id="UP000277811">
    <property type="component" value="Unassembled WGS sequence"/>
</dbReference>
<dbReference type="InterPro" id="IPR000092">
    <property type="entry name" value="Polyprenyl_synt"/>
</dbReference>
<accession>A0A498R572</accession>
<dbReference type="EMBL" id="UPPP01000062">
    <property type="protein sequence ID" value="VBB06265.1"/>
    <property type="molecule type" value="Genomic_DNA"/>
</dbReference>
<dbReference type="Pfam" id="PF00348">
    <property type="entry name" value="polyprenyl_synt"/>
    <property type="match status" value="1"/>
</dbReference>
<dbReference type="GO" id="GO:0008299">
    <property type="term" value="P:isoprenoid biosynthetic process"/>
    <property type="evidence" value="ECO:0007669"/>
    <property type="project" value="InterPro"/>
</dbReference>
<keyword evidence="5" id="KW-0460">Magnesium</keyword>